<accession>A0A381U324</accession>
<evidence type="ECO:0000256" key="5">
    <source>
        <dbReference type="ARBA" id="ARBA00022989"/>
    </source>
</evidence>
<dbReference type="GO" id="GO:0044874">
    <property type="term" value="P:lipoprotein localization to outer membrane"/>
    <property type="evidence" value="ECO:0007669"/>
    <property type="project" value="TreeGrafter"/>
</dbReference>
<dbReference type="EMBL" id="UINC01005643">
    <property type="protein sequence ID" value="SVA22630.1"/>
    <property type="molecule type" value="Genomic_DNA"/>
</dbReference>
<dbReference type="Pfam" id="PF02687">
    <property type="entry name" value="FtsX"/>
    <property type="match status" value="1"/>
</dbReference>
<proteinExistence type="predicted"/>
<dbReference type="PANTHER" id="PTHR30489">
    <property type="entry name" value="LIPOPROTEIN-RELEASING SYSTEM TRANSMEMBRANE PROTEIN LOLE"/>
    <property type="match status" value="1"/>
</dbReference>
<feature type="transmembrane region" description="Helical" evidence="7">
    <location>
        <begin position="317"/>
        <end position="344"/>
    </location>
</feature>
<feature type="domain" description="ABC3 transporter permease C-terminal" evidence="8">
    <location>
        <begin position="274"/>
        <end position="408"/>
    </location>
</feature>
<protein>
    <recommendedName>
        <fullName evidence="11">ABC3 transporter permease protein domain-containing protein</fullName>
    </recommendedName>
</protein>
<dbReference type="NCBIfam" id="TIGR02212">
    <property type="entry name" value="lolCE"/>
    <property type="match status" value="1"/>
</dbReference>
<evidence type="ECO:0000259" key="9">
    <source>
        <dbReference type="Pfam" id="PF12704"/>
    </source>
</evidence>
<dbReference type="Pfam" id="PF12704">
    <property type="entry name" value="MacB_PCD"/>
    <property type="match status" value="1"/>
</dbReference>
<feature type="transmembrane region" description="Helical" evidence="7">
    <location>
        <begin position="21"/>
        <end position="48"/>
    </location>
</feature>
<dbReference type="GO" id="GO:0098797">
    <property type="term" value="C:plasma membrane protein complex"/>
    <property type="evidence" value="ECO:0007669"/>
    <property type="project" value="TreeGrafter"/>
</dbReference>
<keyword evidence="3" id="KW-1003">Cell membrane</keyword>
<evidence type="ECO:0000256" key="6">
    <source>
        <dbReference type="ARBA" id="ARBA00023136"/>
    </source>
</evidence>
<feature type="transmembrane region" description="Helical" evidence="7">
    <location>
        <begin position="272"/>
        <end position="296"/>
    </location>
</feature>
<dbReference type="InterPro" id="IPR051447">
    <property type="entry name" value="Lipoprotein-release_system"/>
</dbReference>
<organism evidence="10">
    <name type="scientific">marine metagenome</name>
    <dbReference type="NCBI Taxonomy" id="408172"/>
    <lineage>
        <taxon>unclassified sequences</taxon>
        <taxon>metagenomes</taxon>
        <taxon>ecological metagenomes</taxon>
    </lineage>
</organism>
<dbReference type="InterPro" id="IPR025857">
    <property type="entry name" value="MacB_PCD"/>
</dbReference>
<evidence type="ECO:0000256" key="1">
    <source>
        <dbReference type="ARBA" id="ARBA00004651"/>
    </source>
</evidence>
<keyword evidence="2" id="KW-0813">Transport</keyword>
<gene>
    <name evidence="10" type="ORF">METZ01_LOCUS75484</name>
</gene>
<dbReference type="InterPro" id="IPR011925">
    <property type="entry name" value="LolCE_TM"/>
</dbReference>
<dbReference type="GO" id="GO:0042953">
    <property type="term" value="P:lipoprotein transport"/>
    <property type="evidence" value="ECO:0007669"/>
    <property type="project" value="InterPro"/>
</dbReference>
<sequence>MMAPLEIRIGLRYTRARRRNNYISFISMISVLGIVIGVWALITVLSVMNGFEKELRERILTVASHVTVTGRDGHLKEWPVLAERLEEVDEVTGFAPYIFAQAMLAKGNATTGALVRGIVPDQERSVSKVLNNFRSGDLDEFNSGNWGVALGSELASKLGAVTGDKITVIAPRGRVSIAGALPRLKRFTVVAIFELGMYEYDSTLALIHIDDAAQLFQTQGAVSGLRLSVENIYRAPLVRSNIERKLGSEYLVSDWTREHENFFRALQIERRVMFFILLLIVAVAAFNIVSTLVMVVTDKQRDVAILRTLGFSARSVMAVFVVQGTLIGLIGTTIGAVVGVITAVNVETLVPFLENLFRIEFFPSSIYVISDFPAEMRWRDVGQIIFVSFILSFLATIYPAWRASKVQPAEALRYE</sequence>
<evidence type="ECO:0000256" key="7">
    <source>
        <dbReference type="SAM" id="Phobius"/>
    </source>
</evidence>
<dbReference type="PANTHER" id="PTHR30489:SF0">
    <property type="entry name" value="LIPOPROTEIN-RELEASING SYSTEM TRANSMEMBRANE PROTEIN LOLE"/>
    <property type="match status" value="1"/>
</dbReference>
<evidence type="ECO:0000259" key="8">
    <source>
        <dbReference type="Pfam" id="PF02687"/>
    </source>
</evidence>
<name>A0A381U324_9ZZZZ</name>
<evidence type="ECO:0000256" key="4">
    <source>
        <dbReference type="ARBA" id="ARBA00022692"/>
    </source>
</evidence>
<dbReference type="AlphaFoldDB" id="A0A381U324"/>
<evidence type="ECO:0000313" key="10">
    <source>
        <dbReference type="EMBL" id="SVA22630.1"/>
    </source>
</evidence>
<dbReference type="InterPro" id="IPR003838">
    <property type="entry name" value="ABC3_permease_C"/>
</dbReference>
<comment type="subcellular location">
    <subcellularLocation>
        <location evidence="1">Cell membrane</location>
        <topology evidence="1">Multi-pass membrane protein</topology>
    </subcellularLocation>
</comment>
<reference evidence="10" key="1">
    <citation type="submission" date="2018-05" db="EMBL/GenBank/DDBJ databases">
        <authorList>
            <person name="Lanie J.A."/>
            <person name="Ng W.-L."/>
            <person name="Kazmierczak K.M."/>
            <person name="Andrzejewski T.M."/>
            <person name="Davidsen T.M."/>
            <person name="Wayne K.J."/>
            <person name="Tettelin H."/>
            <person name="Glass J.I."/>
            <person name="Rusch D."/>
            <person name="Podicherti R."/>
            <person name="Tsui H.-C.T."/>
            <person name="Winkler M.E."/>
        </authorList>
    </citation>
    <scope>NUCLEOTIDE SEQUENCE</scope>
</reference>
<keyword evidence="5 7" id="KW-1133">Transmembrane helix</keyword>
<keyword evidence="6 7" id="KW-0472">Membrane</keyword>
<evidence type="ECO:0000256" key="3">
    <source>
        <dbReference type="ARBA" id="ARBA00022475"/>
    </source>
</evidence>
<evidence type="ECO:0008006" key="11">
    <source>
        <dbReference type="Google" id="ProtNLM"/>
    </source>
</evidence>
<evidence type="ECO:0000256" key="2">
    <source>
        <dbReference type="ARBA" id="ARBA00022448"/>
    </source>
</evidence>
<keyword evidence="4 7" id="KW-0812">Transmembrane</keyword>
<feature type="transmembrane region" description="Helical" evidence="7">
    <location>
        <begin position="381"/>
        <end position="401"/>
    </location>
</feature>
<feature type="domain" description="MacB-like periplasmic core" evidence="9">
    <location>
        <begin position="27"/>
        <end position="216"/>
    </location>
</feature>